<dbReference type="GO" id="GO:0016491">
    <property type="term" value="F:oxidoreductase activity"/>
    <property type="evidence" value="ECO:0007669"/>
    <property type="project" value="InterPro"/>
</dbReference>
<dbReference type="RefSeq" id="WP_106253628.1">
    <property type="nucleotide sequence ID" value="NZ_PVZC01000014.1"/>
</dbReference>
<evidence type="ECO:0008006" key="3">
    <source>
        <dbReference type="Google" id="ProtNLM"/>
    </source>
</evidence>
<organism evidence="1 2">
    <name type="scientific">Allonocardiopsis opalescens</name>
    <dbReference type="NCBI Taxonomy" id="1144618"/>
    <lineage>
        <taxon>Bacteria</taxon>
        <taxon>Bacillati</taxon>
        <taxon>Actinomycetota</taxon>
        <taxon>Actinomycetes</taxon>
        <taxon>Streptosporangiales</taxon>
        <taxon>Allonocardiopsis</taxon>
    </lineage>
</organism>
<accession>A0A2T0PSL1</accession>
<dbReference type="CDD" id="cd00657">
    <property type="entry name" value="Ferritin_like"/>
    <property type="match status" value="1"/>
</dbReference>
<comment type="caution">
    <text evidence="1">The sequence shown here is derived from an EMBL/GenBank/DDBJ whole genome shotgun (WGS) entry which is preliminary data.</text>
</comment>
<name>A0A2T0PSL1_9ACTN</name>
<protein>
    <recommendedName>
        <fullName evidence="3">Para-aminobenzoate N-oxygenase AurF</fullName>
    </recommendedName>
</protein>
<dbReference type="OrthoDB" id="5500270at2"/>
<evidence type="ECO:0000313" key="1">
    <source>
        <dbReference type="EMBL" id="PRX91726.1"/>
    </source>
</evidence>
<reference evidence="1 2" key="1">
    <citation type="submission" date="2018-03" db="EMBL/GenBank/DDBJ databases">
        <title>Genomic Encyclopedia of Archaeal and Bacterial Type Strains, Phase II (KMG-II): from individual species to whole genera.</title>
        <authorList>
            <person name="Goeker M."/>
        </authorList>
    </citation>
    <scope>NUCLEOTIDE SEQUENCE [LARGE SCALE GENOMIC DNA]</scope>
    <source>
        <strain evidence="1 2">DSM 45601</strain>
    </source>
</reference>
<sequence length="414" mass="44617">MTPRPGGGGAASGRVDLAGLGFTDGADLLVRRALAGLPPGGRLHVSGRHPELRVHLGAWCRGAGHRLEDPEPDPGGSGAPPSDAAVAVVVKGRRDDDRWFGAVRAGSAHGVVDRPPGSWGLAARGALIEAGGPEVHFDVNEREVVWADAVARMYAHAASRQWDPATAVDWSSAAGLDPEIETAVVQLMTYLVENEQAALIVPARFLGRIHPHFREVVQLLSVQVADEARHMEVFNRRALLHRDRLGTSSAGGRASLLTLVEETDFSMASFLLSVLGEGSFVDLLAFLHTYAPDPVTRRIAWLAMQDERRHVAFGVAHLQRQAEQDPALLGRLRGAIERRHDALADTAGLNDDVFASLVVLAAGEWTPAAIAAGGERVRRLQHAMDDGRRRRLVRLGFPLDEAAELSALHTRNFM</sequence>
<dbReference type="SUPFAM" id="SSF47240">
    <property type="entry name" value="Ferritin-like"/>
    <property type="match status" value="1"/>
</dbReference>
<dbReference type="AlphaFoldDB" id="A0A2T0PSL1"/>
<keyword evidence="2" id="KW-1185">Reference proteome</keyword>
<dbReference type="EMBL" id="PVZC01000014">
    <property type="protein sequence ID" value="PRX91726.1"/>
    <property type="molecule type" value="Genomic_DNA"/>
</dbReference>
<evidence type="ECO:0000313" key="2">
    <source>
        <dbReference type="Proteomes" id="UP000237846"/>
    </source>
</evidence>
<gene>
    <name evidence="1" type="ORF">CLV72_1148</name>
</gene>
<dbReference type="Gene3D" id="1.10.620.20">
    <property type="entry name" value="Ribonucleotide Reductase, subunit A"/>
    <property type="match status" value="1"/>
</dbReference>
<proteinExistence type="predicted"/>
<dbReference type="Proteomes" id="UP000237846">
    <property type="component" value="Unassembled WGS sequence"/>
</dbReference>
<dbReference type="InterPro" id="IPR009078">
    <property type="entry name" value="Ferritin-like_SF"/>
</dbReference>
<dbReference type="InterPro" id="IPR012348">
    <property type="entry name" value="RNR-like"/>
</dbReference>